<dbReference type="EMBL" id="CP036433">
    <property type="protein sequence ID" value="QDU94084.1"/>
    <property type="molecule type" value="Genomic_DNA"/>
</dbReference>
<reference evidence="1 2" key="1">
    <citation type="submission" date="2019-02" db="EMBL/GenBank/DDBJ databases">
        <title>Deep-cultivation of Planctomycetes and their phenomic and genomic characterization uncovers novel biology.</title>
        <authorList>
            <person name="Wiegand S."/>
            <person name="Jogler M."/>
            <person name="Boedeker C."/>
            <person name="Pinto D."/>
            <person name="Vollmers J."/>
            <person name="Rivas-Marin E."/>
            <person name="Kohn T."/>
            <person name="Peeters S.H."/>
            <person name="Heuer A."/>
            <person name="Rast P."/>
            <person name="Oberbeckmann S."/>
            <person name="Bunk B."/>
            <person name="Jeske O."/>
            <person name="Meyerdierks A."/>
            <person name="Storesund J.E."/>
            <person name="Kallscheuer N."/>
            <person name="Luecker S."/>
            <person name="Lage O.M."/>
            <person name="Pohl T."/>
            <person name="Merkel B.J."/>
            <person name="Hornburger P."/>
            <person name="Mueller R.-W."/>
            <person name="Bruemmer F."/>
            <person name="Labrenz M."/>
            <person name="Spormann A.M."/>
            <person name="Op den Camp H."/>
            <person name="Overmann J."/>
            <person name="Amann R."/>
            <person name="Jetten M.S.M."/>
            <person name="Mascher T."/>
            <person name="Medema M.H."/>
            <person name="Devos D.P."/>
            <person name="Kaster A.-K."/>
            <person name="Ovreas L."/>
            <person name="Rohde M."/>
            <person name="Galperin M.Y."/>
            <person name="Jogler C."/>
        </authorList>
    </citation>
    <scope>NUCLEOTIDE SEQUENCE [LARGE SCALE GENOMIC DNA]</scope>
    <source>
        <strain evidence="1 2">Pla85_3_4</strain>
    </source>
</reference>
<name>A0A518DQI5_9BACT</name>
<organism evidence="1 2">
    <name type="scientific">Lignipirellula cremea</name>
    <dbReference type="NCBI Taxonomy" id="2528010"/>
    <lineage>
        <taxon>Bacteria</taxon>
        <taxon>Pseudomonadati</taxon>
        <taxon>Planctomycetota</taxon>
        <taxon>Planctomycetia</taxon>
        <taxon>Pirellulales</taxon>
        <taxon>Pirellulaceae</taxon>
        <taxon>Lignipirellula</taxon>
    </lineage>
</organism>
<protein>
    <submittedName>
        <fullName evidence="1">Uncharacterized protein</fullName>
    </submittedName>
</protein>
<gene>
    <name evidence="1" type="ORF">Pla8534_18700</name>
</gene>
<dbReference type="AlphaFoldDB" id="A0A518DQI5"/>
<accession>A0A518DQI5</accession>
<evidence type="ECO:0000313" key="2">
    <source>
        <dbReference type="Proteomes" id="UP000317648"/>
    </source>
</evidence>
<dbReference type="Proteomes" id="UP000317648">
    <property type="component" value="Chromosome"/>
</dbReference>
<evidence type="ECO:0000313" key="1">
    <source>
        <dbReference type="EMBL" id="QDU94084.1"/>
    </source>
</evidence>
<dbReference type="KEGG" id="lcre:Pla8534_18700"/>
<sequence>MASNTASVTLKQFQSLLGSVGKSVFVAFKVTVEGRWFRHESSLKCRKCFGDAVASRLCSKHLLEFGNIAWNFGEFSFKFLQILIHLHGGLNWAKSLFFETNRTAIPEKAI</sequence>
<proteinExistence type="predicted"/>
<keyword evidence="2" id="KW-1185">Reference proteome</keyword>